<keyword evidence="1" id="KW-0732">Signal</keyword>
<evidence type="ECO:0000256" key="1">
    <source>
        <dbReference type="SAM" id="SignalP"/>
    </source>
</evidence>
<accession>A0AAV7MMP9</accession>
<sequence>MFTGLLLPPQLWLCMAIHILQFGRLSWQPSWLILLTVTTQECSCSGKATAKVSVTVGSNAKVAQNSKLAELQQLLQPLAKITLISGLVMPAMQQTSSVVSGLCSAPSTGSRQYGQAQKEGFGAVALGEHEDPDMFLDADPQAVESSAELMDDELINATEVGAQHVSNYIYDTNLMTVVVSPGIRISPHTATSDTVFVFLTRHLAHLICSHPMQHP</sequence>
<feature type="signal peptide" evidence="1">
    <location>
        <begin position="1"/>
        <end position="16"/>
    </location>
</feature>
<evidence type="ECO:0000313" key="2">
    <source>
        <dbReference type="EMBL" id="KAJ1105015.1"/>
    </source>
</evidence>
<proteinExistence type="predicted"/>
<reference evidence="2" key="1">
    <citation type="journal article" date="2022" name="bioRxiv">
        <title>Sequencing and chromosome-scale assembly of the giantPleurodeles waltlgenome.</title>
        <authorList>
            <person name="Brown T."/>
            <person name="Elewa A."/>
            <person name="Iarovenko S."/>
            <person name="Subramanian E."/>
            <person name="Araus A.J."/>
            <person name="Petzold A."/>
            <person name="Susuki M."/>
            <person name="Suzuki K.-i.T."/>
            <person name="Hayashi T."/>
            <person name="Toyoda A."/>
            <person name="Oliveira C."/>
            <person name="Osipova E."/>
            <person name="Leigh N.D."/>
            <person name="Simon A."/>
            <person name="Yun M.H."/>
        </authorList>
    </citation>
    <scope>NUCLEOTIDE SEQUENCE</scope>
    <source>
        <strain evidence="2">20211129_DDA</strain>
        <tissue evidence="2">Liver</tissue>
    </source>
</reference>
<evidence type="ECO:0000313" key="3">
    <source>
        <dbReference type="Proteomes" id="UP001066276"/>
    </source>
</evidence>
<gene>
    <name evidence="2" type="ORF">NDU88_002423</name>
</gene>
<protein>
    <submittedName>
        <fullName evidence="2">Uncharacterized protein</fullName>
    </submittedName>
</protein>
<dbReference type="Proteomes" id="UP001066276">
    <property type="component" value="Chromosome 9"/>
</dbReference>
<name>A0AAV7MMP9_PLEWA</name>
<dbReference type="AlphaFoldDB" id="A0AAV7MMP9"/>
<comment type="caution">
    <text evidence="2">The sequence shown here is derived from an EMBL/GenBank/DDBJ whole genome shotgun (WGS) entry which is preliminary data.</text>
</comment>
<keyword evidence="3" id="KW-1185">Reference proteome</keyword>
<dbReference type="EMBL" id="JANPWB010000013">
    <property type="protein sequence ID" value="KAJ1105015.1"/>
    <property type="molecule type" value="Genomic_DNA"/>
</dbReference>
<organism evidence="2 3">
    <name type="scientific">Pleurodeles waltl</name>
    <name type="common">Iberian ribbed newt</name>
    <dbReference type="NCBI Taxonomy" id="8319"/>
    <lineage>
        <taxon>Eukaryota</taxon>
        <taxon>Metazoa</taxon>
        <taxon>Chordata</taxon>
        <taxon>Craniata</taxon>
        <taxon>Vertebrata</taxon>
        <taxon>Euteleostomi</taxon>
        <taxon>Amphibia</taxon>
        <taxon>Batrachia</taxon>
        <taxon>Caudata</taxon>
        <taxon>Salamandroidea</taxon>
        <taxon>Salamandridae</taxon>
        <taxon>Pleurodelinae</taxon>
        <taxon>Pleurodeles</taxon>
    </lineage>
</organism>
<feature type="chain" id="PRO_5043989554" evidence="1">
    <location>
        <begin position="17"/>
        <end position="215"/>
    </location>
</feature>